<dbReference type="Proteomes" id="UP000001449">
    <property type="component" value="Chromosome 2"/>
</dbReference>
<dbReference type="RefSeq" id="XP_002287276.1">
    <property type="nucleotide sequence ID" value="XM_002287240.1"/>
</dbReference>
<protein>
    <recommendedName>
        <fullName evidence="4">PH domain-containing protein</fullName>
    </recommendedName>
</protein>
<dbReference type="InterPro" id="IPR011993">
    <property type="entry name" value="PH-like_dom_sf"/>
</dbReference>
<dbReference type="HOGENOM" id="CLU_469739_0_0_1"/>
<feature type="region of interest" description="Disordered" evidence="1">
    <location>
        <begin position="228"/>
        <end position="254"/>
    </location>
</feature>
<name>B8BU88_THAPS</name>
<reference evidence="2 3" key="2">
    <citation type="journal article" date="2008" name="Nature">
        <title>The Phaeodactylum genome reveals the evolutionary history of diatom genomes.</title>
        <authorList>
            <person name="Bowler C."/>
            <person name="Allen A.E."/>
            <person name="Badger J.H."/>
            <person name="Grimwood J."/>
            <person name="Jabbari K."/>
            <person name="Kuo A."/>
            <person name="Maheswari U."/>
            <person name="Martens C."/>
            <person name="Maumus F."/>
            <person name="Otillar R.P."/>
            <person name="Rayko E."/>
            <person name="Salamov A."/>
            <person name="Vandepoele K."/>
            <person name="Beszteri B."/>
            <person name="Gruber A."/>
            <person name="Heijde M."/>
            <person name="Katinka M."/>
            <person name="Mock T."/>
            <person name="Valentin K."/>
            <person name="Verret F."/>
            <person name="Berges J.A."/>
            <person name="Brownlee C."/>
            <person name="Cadoret J.P."/>
            <person name="Chiovitti A."/>
            <person name="Choi C.J."/>
            <person name="Coesel S."/>
            <person name="De Martino A."/>
            <person name="Detter J.C."/>
            <person name="Durkin C."/>
            <person name="Falciatore A."/>
            <person name="Fournet J."/>
            <person name="Haruta M."/>
            <person name="Huysman M.J."/>
            <person name="Jenkins B.D."/>
            <person name="Jiroutova K."/>
            <person name="Jorgensen R.E."/>
            <person name="Joubert Y."/>
            <person name="Kaplan A."/>
            <person name="Kroger N."/>
            <person name="Kroth P.G."/>
            <person name="La Roche J."/>
            <person name="Lindquist E."/>
            <person name="Lommer M."/>
            <person name="Martin-Jezequel V."/>
            <person name="Lopez P.J."/>
            <person name="Lucas S."/>
            <person name="Mangogna M."/>
            <person name="McGinnis K."/>
            <person name="Medlin L.K."/>
            <person name="Montsant A."/>
            <person name="Oudot-Le Secq M.P."/>
            <person name="Napoli C."/>
            <person name="Obornik M."/>
            <person name="Parker M.S."/>
            <person name="Petit J.L."/>
            <person name="Porcel B.M."/>
            <person name="Poulsen N."/>
            <person name="Robison M."/>
            <person name="Rychlewski L."/>
            <person name="Rynearson T.A."/>
            <person name="Schmutz J."/>
            <person name="Shapiro H."/>
            <person name="Siaut M."/>
            <person name="Stanley M."/>
            <person name="Sussman M.R."/>
            <person name="Taylor A.R."/>
            <person name="Vardi A."/>
            <person name="von Dassow P."/>
            <person name="Vyverman W."/>
            <person name="Willis A."/>
            <person name="Wyrwicz L.S."/>
            <person name="Rokhsar D.S."/>
            <person name="Weissenbach J."/>
            <person name="Armbrust E.V."/>
            <person name="Green B.R."/>
            <person name="Van de Peer Y."/>
            <person name="Grigoriev I.V."/>
        </authorList>
    </citation>
    <scope>NUCLEOTIDE SEQUENCE [LARGE SCALE GENOMIC DNA]</scope>
    <source>
        <strain evidence="2 3">CCMP1335</strain>
    </source>
</reference>
<organism evidence="2 3">
    <name type="scientific">Thalassiosira pseudonana</name>
    <name type="common">Marine diatom</name>
    <name type="synonym">Cyclotella nana</name>
    <dbReference type="NCBI Taxonomy" id="35128"/>
    <lineage>
        <taxon>Eukaryota</taxon>
        <taxon>Sar</taxon>
        <taxon>Stramenopiles</taxon>
        <taxon>Ochrophyta</taxon>
        <taxon>Bacillariophyta</taxon>
        <taxon>Coscinodiscophyceae</taxon>
        <taxon>Thalassiosirophycidae</taxon>
        <taxon>Thalassiosirales</taxon>
        <taxon>Thalassiosiraceae</taxon>
        <taxon>Thalassiosira</taxon>
    </lineage>
</organism>
<feature type="compositionally biased region" description="Polar residues" evidence="1">
    <location>
        <begin position="243"/>
        <end position="254"/>
    </location>
</feature>
<evidence type="ECO:0000313" key="3">
    <source>
        <dbReference type="Proteomes" id="UP000001449"/>
    </source>
</evidence>
<dbReference type="EMBL" id="CM000639">
    <property type="protein sequence ID" value="EED94719.1"/>
    <property type="molecule type" value="Genomic_DNA"/>
</dbReference>
<dbReference type="KEGG" id="tps:THAPSDRAFT_21257"/>
<dbReference type="InParanoid" id="B8BU88"/>
<dbReference type="SUPFAM" id="SSF50729">
    <property type="entry name" value="PH domain-like"/>
    <property type="match status" value="1"/>
</dbReference>
<dbReference type="eggNOG" id="ENOG502SP2A">
    <property type="taxonomic scope" value="Eukaryota"/>
</dbReference>
<keyword evidence="3" id="KW-1185">Reference proteome</keyword>
<evidence type="ECO:0008006" key="4">
    <source>
        <dbReference type="Google" id="ProtNLM"/>
    </source>
</evidence>
<dbReference type="CDD" id="cd00821">
    <property type="entry name" value="PH"/>
    <property type="match status" value="1"/>
</dbReference>
<dbReference type="AlphaFoldDB" id="B8BU88"/>
<dbReference type="GeneID" id="7450244"/>
<gene>
    <name evidence="2" type="ORF">THAPSDRAFT_21257</name>
</gene>
<feature type="region of interest" description="Disordered" evidence="1">
    <location>
        <begin position="360"/>
        <end position="391"/>
    </location>
</feature>
<accession>B8BU88</accession>
<proteinExistence type="predicted"/>
<dbReference type="OMA" id="PTPYCLS"/>
<evidence type="ECO:0000256" key="1">
    <source>
        <dbReference type="SAM" id="MobiDB-lite"/>
    </source>
</evidence>
<reference evidence="2 3" key="1">
    <citation type="journal article" date="2004" name="Science">
        <title>The genome of the diatom Thalassiosira pseudonana: ecology, evolution, and metabolism.</title>
        <authorList>
            <person name="Armbrust E.V."/>
            <person name="Berges J.A."/>
            <person name="Bowler C."/>
            <person name="Green B.R."/>
            <person name="Martinez D."/>
            <person name="Putnam N.H."/>
            <person name="Zhou S."/>
            <person name="Allen A.E."/>
            <person name="Apt K.E."/>
            <person name="Bechner M."/>
            <person name="Brzezinski M.A."/>
            <person name="Chaal B.K."/>
            <person name="Chiovitti A."/>
            <person name="Davis A.K."/>
            <person name="Demarest M.S."/>
            <person name="Detter J.C."/>
            <person name="Glavina T."/>
            <person name="Goodstein D."/>
            <person name="Hadi M.Z."/>
            <person name="Hellsten U."/>
            <person name="Hildebrand M."/>
            <person name="Jenkins B.D."/>
            <person name="Jurka J."/>
            <person name="Kapitonov V.V."/>
            <person name="Kroger N."/>
            <person name="Lau W.W."/>
            <person name="Lane T.W."/>
            <person name="Larimer F.W."/>
            <person name="Lippmeier J.C."/>
            <person name="Lucas S."/>
            <person name="Medina M."/>
            <person name="Montsant A."/>
            <person name="Obornik M."/>
            <person name="Parker M.S."/>
            <person name="Palenik B."/>
            <person name="Pazour G.J."/>
            <person name="Richardson P.M."/>
            <person name="Rynearson T.A."/>
            <person name="Saito M.A."/>
            <person name="Schwartz D.C."/>
            <person name="Thamatrakoln K."/>
            <person name="Valentin K."/>
            <person name="Vardi A."/>
            <person name="Wilkerson F.P."/>
            <person name="Rokhsar D.S."/>
        </authorList>
    </citation>
    <scope>NUCLEOTIDE SEQUENCE [LARGE SCALE GENOMIC DNA]</scope>
    <source>
        <strain evidence="2 3">CCMP1335</strain>
    </source>
</reference>
<evidence type="ECO:0000313" key="2">
    <source>
        <dbReference type="EMBL" id="EED94719.1"/>
    </source>
</evidence>
<dbReference type="Gene3D" id="2.30.29.30">
    <property type="entry name" value="Pleckstrin-homology domain (PH domain)/Phosphotyrosine-binding domain (PTB)"/>
    <property type="match status" value="1"/>
</dbReference>
<sequence length="581" mass="65182">MSARLLFKGSFSTMDDDDILLSAVAWKRRSGFGKFSENVGAGSSWERRRITLHDDQLKSTKSTARVCYYAVDDNKNSNQHIPRGTLHLQLDRATICATHQPRDTSQPTPYCLSIITTDGTKWKICFDERKTQMAWLVALTDIVVDESVREFNVRVLSAEYEKVSWEHGGFHRLYEEGEEGLFDLVRGALLNSTEKPMNAALVLEKHGMRASMKSSISEGIEVANVQHEGGATHHTSTEKEDSATQTPGNEAVSSELKQPGTFISTEQLYQALIVVNVSVLYVQWTAKSTSYLVLPWWQVLIALNAAMLYFCINPKIVTPDDEQGQEDERSPKAIVERGVPSGYISGSTVGKTLLKTEDVPMSEVPSEEVSKPVSEDASQQLPKRTEPLSEKEMGDHLHERWAMSAPEVDLSGSWTLIADDAFKSEYDTYLKQLGFNRITRGVACSLIARTTEITKQSKSGRELYLKGINPKGAWERTLTASGYPDFETHAEMREGSDYNHMRTSIKTADAEDVDAEAWWEDRGTKHRSWLRGGKKYGGGNFESLRYIEQGSDGNILVCESIFHPNDAGKKKAIVKWRFNRD</sequence>
<dbReference type="PaxDb" id="35128-Thaps21257"/>